<dbReference type="RefSeq" id="WP_090718906.1">
    <property type="nucleotide sequence ID" value="NZ_CBCSKY010000051.1"/>
</dbReference>
<proteinExistence type="predicted"/>
<reference evidence="2" key="1">
    <citation type="submission" date="2016-10" db="EMBL/GenBank/DDBJ databases">
        <authorList>
            <person name="Varghese N."/>
            <person name="Submissions S."/>
        </authorList>
    </citation>
    <scope>NUCLEOTIDE SEQUENCE [LARGE SCALE GENOMIC DNA]</scope>
    <source>
        <strain evidence="2">CGMCC 1.11012</strain>
    </source>
</reference>
<dbReference type="OrthoDB" id="212879at2"/>
<name>A0A1G9DII2_9BACL</name>
<organism evidence="1 2">
    <name type="scientific">Paenibacillus typhae</name>
    <dbReference type="NCBI Taxonomy" id="1174501"/>
    <lineage>
        <taxon>Bacteria</taxon>
        <taxon>Bacillati</taxon>
        <taxon>Bacillota</taxon>
        <taxon>Bacilli</taxon>
        <taxon>Bacillales</taxon>
        <taxon>Paenibacillaceae</taxon>
        <taxon>Paenibacillus</taxon>
    </lineage>
</organism>
<dbReference type="EMBL" id="FNDX01000048">
    <property type="protein sequence ID" value="SDK63658.1"/>
    <property type="molecule type" value="Genomic_DNA"/>
</dbReference>
<gene>
    <name evidence="1" type="ORF">SAMN05216192_14835</name>
</gene>
<dbReference type="Proteomes" id="UP000199050">
    <property type="component" value="Unassembled WGS sequence"/>
</dbReference>
<evidence type="ECO:0000313" key="1">
    <source>
        <dbReference type="EMBL" id="SDK63658.1"/>
    </source>
</evidence>
<keyword evidence="2" id="KW-1185">Reference proteome</keyword>
<accession>A0A1G9DII2</accession>
<evidence type="ECO:0000313" key="2">
    <source>
        <dbReference type="Proteomes" id="UP000199050"/>
    </source>
</evidence>
<dbReference type="STRING" id="1174501.SAMN05216192_14835"/>
<protein>
    <submittedName>
        <fullName evidence="1">Uncharacterized protein</fullName>
    </submittedName>
</protein>
<sequence length="246" mass="26666">MDSRHSTVAANTLLSLAYRSREDELNKDFPRVLVLLAGHFIGMEEGYTAIRQLNRSGLRLKLAADEQLLKNHTARQLAAKTGIDDITTSAALHSLAPEAADLLFIPVLSLPLLSRLSMLDAGDPYVELIIRFICAGKPAGALTLGAEPGHYRWGEQGLLHAPPGLKAAMKHKLEAIEGFGITLLEPDQVDHWITSAQSRLHKQVLTAEDIQDAVKLGRTSIHAAAPAVITPLAADLARQYGIEIIL</sequence>
<dbReference type="AlphaFoldDB" id="A0A1G9DII2"/>